<protein>
    <submittedName>
        <fullName evidence="1">Uncharacterized protein</fullName>
    </submittedName>
</protein>
<reference evidence="1 2" key="1">
    <citation type="submission" date="2018-11" db="EMBL/GenBank/DDBJ databases">
        <title>Sequencing the genomes of 1000 actinobacteria strains.</title>
        <authorList>
            <person name="Klenk H.-P."/>
        </authorList>
    </citation>
    <scope>NUCLEOTIDE SEQUENCE [LARGE SCALE GENOMIC DNA]</scope>
    <source>
        <strain evidence="1 2">DSM 44781</strain>
    </source>
</reference>
<evidence type="ECO:0000313" key="2">
    <source>
        <dbReference type="Proteomes" id="UP000266906"/>
    </source>
</evidence>
<name>A0A3N4RNK4_9ACTN</name>
<gene>
    <name evidence="1" type="ORF">EDD38_3275</name>
</gene>
<comment type="caution">
    <text evidence="1">The sequence shown here is derived from an EMBL/GenBank/DDBJ whole genome shotgun (WGS) entry which is preliminary data.</text>
</comment>
<dbReference type="RefSeq" id="WP_123818575.1">
    <property type="nucleotide sequence ID" value="NZ_JBHYVY010000004.1"/>
</dbReference>
<organism evidence="1 2">
    <name type="scientific">Kitasatospora cineracea</name>
    <dbReference type="NCBI Taxonomy" id="88074"/>
    <lineage>
        <taxon>Bacteria</taxon>
        <taxon>Bacillati</taxon>
        <taxon>Actinomycetota</taxon>
        <taxon>Actinomycetes</taxon>
        <taxon>Kitasatosporales</taxon>
        <taxon>Streptomycetaceae</taxon>
        <taxon>Kitasatospora</taxon>
    </lineage>
</organism>
<proteinExistence type="predicted"/>
<keyword evidence="2" id="KW-1185">Reference proteome</keyword>
<dbReference type="AlphaFoldDB" id="A0A3N4RNK4"/>
<accession>A0A3N4RNK4</accession>
<dbReference type="EMBL" id="RKQG01000001">
    <property type="protein sequence ID" value="RPE34933.1"/>
    <property type="molecule type" value="Genomic_DNA"/>
</dbReference>
<sequence>MSDLQRFTEHPDCYTILTKATINGRSYSRADKIDPAMMAEPEAVDMLTKSMLYRLATEAGADVDQVTDVKQKVIPPAERG</sequence>
<evidence type="ECO:0000313" key="1">
    <source>
        <dbReference type="EMBL" id="RPE34933.1"/>
    </source>
</evidence>
<dbReference type="Proteomes" id="UP000266906">
    <property type="component" value="Unassembled WGS sequence"/>
</dbReference>